<dbReference type="GO" id="GO:0009229">
    <property type="term" value="P:thiamine diphosphate biosynthetic process"/>
    <property type="evidence" value="ECO:0007669"/>
    <property type="project" value="UniProtKB-UniRule"/>
</dbReference>
<reference evidence="13 14" key="1">
    <citation type="journal article" date="2016" name="Nat. Commun.">
        <title>Thousands of microbial genomes shed light on interconnected biogeochemical processes in an aquifer system.</title>
        <authorList>
            <person name="Anantharaman K."/>
            <person name="Brown C.T."/>
            <person name="Hug L.A."/>
            <person name="Sharon I."/>
            <person name="Castelle C.J."/>
            <person name="Probst A.J."/>
            <person name="Thomas B.C."/>
            <person name="Singh A."/>
            <person name="Wilkins M.J."/>
            <person name="Karaoz U."/>
            <person name="Brodie E.L."/>
            <person name="Williams K.H."/>
            <person name="Hubbard S.S."/>
            <person name="Banfield J.F."/>
        </authorList>
    </citation>
    <scope>NUCLEOTIDE SEQUENCE [LARGE SCALE GENOMIC DNA]</scope>
    <source>
        <strain evidence="14">RIFCSPHIGHO2_01_FULL_58_15</strain>
    </source>
</reference>
<keyword evidence="3 10" id="KW-0808">Transferase</keyword>
<keyword evidence="5 10" id="KW-0067">ATP-binding</keyword>
<name>A0A1G2PJH1_TERXR</name>
<comment type="catalytic activity">
    <reaction evidence="10">
        <text>[ThiI sulfur-carrier protein]-S-sulfanyl-L-cysteine + a uridine in tRNA + 2 reduced [2Fe-2S]-[ferredoxin] + ATP + H(+) = [ThiI sulfur-carrier protein]-L-cysteine + a 4-thiouridine in tRNA + 2 oxidized [2Fe-2S]-[ferredoxin] + AMP + diphosphate</text>
        <dbReference type="Rhea" id="RHEA:24176"/>
        <dbReference type="Rhea" id="RHEA-COMP:10000"/>
        <dbReference type="Rhea" id="RHEA-COMP:10001"/>
        <dbReference type="Rhea" id="RHEA-COMP:13337"/>
        <dbReference type="Rhea" id="RHEA-COMP:13338"/>
        <dbReference type="Rhea" id="RHEA-COMP:13339"/>
        <dbReference type="Rhea" id="RHEA-COMP:13340"/>
        <dbReference type="ChEBI" id="CHEBI:15378"/>
        <dbReference type="ChEBI" id="CHEBI:29950"/>
        <dbReference type="ChEBI" id="CHEBI:30616"/>
        <dbReference type="ChEBI" id="CHEBI:33019"/>
        <dbReference type="ChEBI" id="CHEBI:33737"/>
        <dbReference type="ChEBI" id="CHEBI:33738"/>
        <dbReference type="ChEBI" id="CHEBI:61963"/>
        <dbReference type="ChEBI" id="CHEBI:65315"/>
        <dbReference type="ChEBI" id="CHEBI:136798"/>
        <dbReference type="ChEBI" id="CHEBI:456215"/>
        <dbReference type="EC" id="2.8.1.4"/>
    </reaction>
</comment>
<comment type="subcellular location">
    <subcellularLocation>
        <location evidence="10">Cytoplasm</location>
    </subcellularLocation>
</comment>
<feature type="binding site" evidence="10">
    <location>
        <begin position="190"/>
        <end position="191"/>
    </location>
    <ligand>
        <name>ATP</name>
        <dbReference type="ChEBI" id="CHEBI:30616"/>
    </ligand>
</feature>
<feature type="domain" description="Rhodanese" evidence="11">
    <location>
        <begin position="409"/>
        <end position="492"/>
    </location>
</feature>
<dbReference type="Gene3D" id="3.40.50.620">
    <property type="entry name" value="HUPs"/>
    <property type="match status" value="1"/>
</dbReference>
<comment type="pathway">
    <text evidence="10">Cofactor biosynthesis; thiamine diphosphate biosynthesis.</text>
</comment>
<dbReference type="HAMAP" id="MF_00021">
    <property type="entry name" value="ThiI"/>
    <property type="match status" value="1"/>
</dbReference>
<dbReference type="Pfam" id="PF22025">
    <property type="entry name" value="ThiI_fer"/>
    <property type="match status" value="1"/>
</dbReference>
<dbReference type="InterPro" id="IPR020536">
    <property type="entry name" value="ThiI_AANH"/>
</dbReference>
<feature type="domain" description="THUMP" evidence="12">
    <location>
        <begin position="71"/>
        <end position="172"/>
    </location>
</feature>
<keyword evidence="1 10" id="KW-0963">Cytoplasm</keyword>
<dbReference type="GO" id="GO:0000049">
    <property type="term" value="F:tRNA binding"/>
    <property type="evidence" value="ECO:0007669"/>
    <property type="project" value="UniProtKB-UniRule"/>
</dbReference>
<dbReference type="InterPro" id="IPR036873">
    <property type="entry name" value="Rhodanese-like_dom_sf"/>
</dbReference>
<dbReference type="InterPro" id="IPR001763">
    <property type="entry name" value="Rhodanese-like_dom"/>
</dbReference>
<dbReference type="UniPathway" id="UPA00060"/>
<evidence type="ECO:0000256" key="10">
    <source>
        <dbReference type="HAMAP-Rule" id="MF_00021"/>
    </source>
</evidence>
<comment type="catalytic activity">
    <reaction evidence="10">
        <text>[ThiS sulfur-carrier protein]-C-terminal Gly-Gly-AMP + S-sulfanyl-L-cysteinyl-[cysteine desulfurase] + AH2 = [ThiS sulfur-carrier protein]-C-terminal-Gly-aminoethanethioate + L-cysteinyl-[cysteine desulfurase] + A + AMP + 2 H(+)</text>
        <dbReference type="Rhea" id="RHEA:43340"/>
        <dbReference type="Rhea" id="RHEA-COMP:12157"/>
        <dbReference type="Rhea" id="RHEA-COMP:12158"/>
        <dbReference type="Rhea" id="RHEA-COMP:12910"/>
        <dbReference type="Rhea" id="RHEA-COMP:19908"/>
        <dbReference type="ChEBI" id="CHEBI:13193"/>
        <dbReference type="ChEBI" id="CHEBI:15378"/>
        <dbReference type="ChEBI" id="CHEBI:17499"/>
        <dbReference type="ChEBI" id="CHEBI:29950"/>
        <dbReference type="ChEBI" id="CHEBI:61963"/>
        <dbReference type="ChEBI" id="CHEBI:90618"/>
        <dbReference type="ChEBI" id="CHEBI:232372"/>
        <dbReference type="ChEBI" id="CHEBI:456215"/>
    </reaction>
</comment>
<dbReference type="InterPro" id="IPR014729">
    <property type="entry name" value="Rossmann-like_a/b/a_fold"/>
</dbReference>
<dbReference type="GO" id="GO:0002937">
    <property type="term" value="P:tRNA 4-thiouridine biosynthesis"/>
    <property type="evidence" value="ECO:0007669"/>
    <property type="project" value="TreeGrafter"/>
</dbReference>
<keyword evidence="6 10" id="KW-0694">RNA-binding</keyword>
<dbReference type="SUPFAM" id="SSF143437">
    <property type="entry name" value="THUMP domain-like"/>
    <property type="match status" value="1"/>
</dbReference>
<keyword evidence="9" id="KW-0676">Redox-active center</keyword>
<dbReference type="CDD" id="cd00158">
    <property type="entry name" value="RHOD"/>
    <property type="match status" value="1"/>
</dbReference>
<evidence type="ECO:0000256" key="7">
    <source>
        <dbReference type="ARBA" id="ARBA00022977"/>
    </source>
</evidence>
<feature type="binding site" evidence="10">
    <location>
        <position position="294"/>
    </location>
    <ligand>
        <name>ATP</name>
        <dbReference type="ChEBI" id="CHEBI:30616"/>
    </ligand>
</feature>
<dbReference type="SMART" id="SM00450">
    <property type="entry name" value="RHOD"/>
    <property type="match status" value="1"/>
</dbReference>
<dbReference type="Gene3D" id="3.40.250.10">
    <property type="entry name" value="Rhodanese-like domain"/>
    <property type="match status" value="1"/>
</dbReference>
<dbReference type="AlphaFoldDB" id="A0A1G2PJH1"/>
<keyword evidence="8" id="KW-1015">Disulfide bond</keyword>
<evidence type="ECO:0000256" key="8">
    <source>
        <dbReference type="ARBA" id="ARBA00023157"/>
    </source>
</evidence>
<organism evidence="13 14">
    <name type="scientific">Terrybacteria sp. (strain RIFCSPHIGHO2_01_FULL_58_15)</name>
    <dbReference type="NCBI Taxonomy" id="1802363"/>
    <lineage>
        <taxon>Bacteria</taxon>
        <taxon>Candidatus Terryibacteriota</taxon>
    </lineage>
</organism>
<dbReference type="GO" id="GO:0140741">
    <property type="term" value="F:tRNA-uracil-4 sulfurtransferase activity"/>
    <property type="evidence" value="ECO:0007669"/>
    <property type="project" value="UniProtKB-EC"/>
</dbReference>
<dbReference type="GO" id="GO:0009228">
    <property type="term" value="P:thiamine biosynthetic process"/>
    <property type="evidence" value="ECO:0007669"/>
    <property type="project" value="UniProtKB-KW"/>
</dbReference>
<comment type="caution">
    <text evidence="13">The sequence shown here is derived from an EMBL/GenBank/DDBJ whole genome shotgun (WGS) entry which is preliminary data.</text>
</comment>
<keyword evidence="2 10" id="KW-0820">tRNA-binding</keyword>
<dbReference type="EC" id="2.8.1.4" evidence="10"/>
<comment type="caution">
    <text evidence="10">Lacks conserved residue(s) required for the propagation of feature annotation.</text>
</comment>
<feature type="binding site" evidence="10">
    <location>
        <position position="303"/>
    </location>
    <ligand>
        <name>ATP</name>
        <dbReference type="ChEBI" id="CHEBI:30616"/>
    </ligand>
</feature>
<evidence type="ECO:0000256" key="5">
    <source>
        <dbReference type="ARBA" id="ARBA00022840"/>
    </source>
</evidence>
<dbReference type="InterPro" id="IPR003720">
    <property type="entry name" value="tRNA_STrfase"/>
</dbReference>
<evidence type="ECO:0000313" key="14">
    <source>
        <dbReference type="Proteomes" id="UP000178690"/>
    </source>
</evidence>
<protein>
    <recommendedName>
        <fullName evidence="10">tRNA sulfurtransferase</fullName>
        <ecNumber evidence="10">2.8.1.4</ecNumber>
    </recommendedName>
    <alternativeName>
        <fullName evidence="10">Sulfur carrier protein ThiS sulfurtransferase</fullName>
    </alternativeName>
    <alternativeName>
        <fullName evidence="10">Thiamine biosynthesis protein ThiI</fullName>
    </alternativeName>
    <alternativeName>
        <fullName evidence="10">tRNA 4-thiouridine synthase</fullName>
    </alternativeName>
</protein>
<dbReference type="InterPro" id="IPR050102">
    <property type="entry name" value="tRNA_sulfurtransferase_ThiI"/>
</dbReference>
<dbReference type="SUPFAM" id="SSF52821">
    <property type="entry name" value="Rhodanese/Cell cycle control phosphatase"/>
    <property type="match status" value="1"/>
</dbReference>
<dbReference type="Gene3D" id="3.30.2130.30">
    <property type="match status" value="1"/>
</dbReference>
<evidence type="ECO:0000256" key="3">
    <source>
        <dbReference type="ARBA" id="ARBA00022679"/>
    </source>
</evidence>
<dbReference type="CDD" id="cd11716">
    <property type="entry name" value="THUMP_ThiI"/>
    <property type="match status" value="1"/>
</dbReference>
<evidence type="ECO:0000259" key="12">
    <source>
        <dbReference type="PROSITE" id="PS51165"/>
    </source>
</evidence>
<dbReference type="GO" id="GO:0005524">
    <property type="term" value="F:ATP binding"/>
    <property type="evidence" value="ECO:0007669"/>
    <property type="project" value="UniProtKB-UniRule"/>
</dbReference>
<dbReference type="Pfam" id="PF02568">
    <property type="entry name" value="ThiI"/>
    <property type="match status" value="1"/>
</dbReference>
<evidence type="ECO:0000256" key="4">
    <source>
        <dbReference type="ARBA" id="ARBA00022741"/>
    </source>
</evidence>
<dbReference type="GO" id="GO:0052837">
    <property type="term" value="P:thiazole biosynthetic process"/>
    <property type="evidence" value="ECO:0007669"/>
    <property type="project" value="TreeGrafter"/>
</dbReference>
<feature type="binding site" evidence="10">
    <location>
        <position position="272"/>
    </location>
    <ligand>
        <name>ATP</name>
        <dbReference type="ChEBI" id="CHEBI:30616"/>
    </ligand>
</feature>
<dbReference type="GO" id="GO:0005829">
    <property type="term" value="C:cytosol"/>
    <property type="evidence" value="ECO:0007669"/>
    <property type="project" value="TreeGrafter"/>
</dbReference>
<dbReference type="PANTHER" id="PTHR43209:SF1">
    <property type="entry name" value="TRNA SULFURTRANSFERASE"/>
    <property type="match status" value="1"/>
</dbReference>
<accession>A0A1G2PJH1</accession>
<dbReference type="PROSITE" id="PS50206">
    <property type="entry name" value="RHODANESE_3"/>
    <property type="match status" value="1"/>
</dbReference>
<evidence type="ECO:0000256" key="6">
    <source>
        <dbReference type="ARBA" id="ARBA00022884"/>
    </source>
</evidence>
<dbReference type="PANTHER" id="PTHR43209">
    <property type="entry name" value="TRNA SULFURTRANSFERASE"/>
    <property type="match status" value="1"/>
</dbReference>
<evidence type="ECO:0000259" key="11">
    <source>
        <dbReference type="PROSITE" id="PS50206"/>
    </source>
</evidence>
<dbReference type="GO" id="GO:0004810">
    <property type="term" value="F:CCA tRNA nucleotidyltransferase activity"/>
    <property type="evidence" value="ECO:0007669"/>
    <property type="project" value="InterPro"/>
</dbReference>
<keyword evidence="4 10" id="KW-0547">Nucleotide-binding</keyword>
<feature type="active site" description="Cysteine persulfide intermediate" evidence="10">
    <location>
        <position position="457"/>
    </location>
</feature>
<proteinExistence type="inferred from homology"/>
<dbReference type="InterPro" id="IPR004114">
    <property type="entry name" value="THUMP_dom"/>
</dbReference>
<dbReference type="Proteomes" id="UP000178690">
    <property type="component" value="Unassembled WGS sequence"/>
</dbReference>
<dbReference type="EMBL" id="MHST01000020">
    <property type="protein sequence ID" value="OHA48474.1"/>
    <property type="molecule type" value="Genomic_DNA"/>
</dbReference>
<dbReference type="STRING" id="1802363.A2682_03980"/>
<dbReference type="SMART" id="SM00981">
    <property type="entry name" value="THUMP"/>
    <property type="match status" value="1"/>
</dbReference>
<comment type="similarity">
    <text evidence="10">Belongs to the ThiI family.</text>
</comment>
<dbReference type="Pfam" id="PF02926">
    <property type="entry name" value="THUMP"/>
    <property type="match status" value="1"/>
</dbReference>
<dbReference type="InterPro" id="IPR054173">
    <property type="entry name" value="ThiI_fer"/>
</dbReference>
<evidence type="ECO:0000313" key="13">
    <source>
        <dbReference type="EMBL" id="OHA48474.1"/>
    </source>
</evidence>
<dbReference type="Pfam" id="PF00581">
    <property type="entry name" value="Rhodanese"/>
    <property type="match status" value="1"/>
</dbReference>
<sequence length="499" mass="54794">MSQGLLGATTRKVLQQYLIRFSEIGTKAPGTRRYFLRILERNIRDMLAREGISGGLEVSSALRGFLVSDDGRAPDFLRRIFGIRSFSAASEKHCTTLEEIAAEGERQFRERVTGKRFAVRARRAGTHPFTSLDIEVALGERLAVFGTVDLGTPEVVASVEIRSQRTFFFSEVVSGPGGLPLGSQGRVLALISGGFDSAVAAWFLMKRGVSCDYCFFNLGGPIHEEGTLRVVKTLVDRWQYGDDPAIIIVPFGPVVRALRQQTQEPYWNLMLKRAMLGVAFRIAQEREAEAIALGDALGQVSSQTLKNLRALGEGPLPVLRPLLSFDKDEIVARARSIGTAELSAAVKEYCALVPSHPVTAASPEVFATEWAKLDPAVLEAAFSERRTLTLRRLAFGAESALAEVATPHIPEGARLIDLREAEEYRQWHAPLAQRLSSADAFAFLDRLDSSQPLLFYCTYGLLSAELAYEARKRGLAAWSFSGGVEALRTALKVSNRQST</sequence>
<evidence type="ECO:0000256" key="9">
    <source>
        <dbReference type="ARBA" id="ARBA00023284"/>
    </source>
</evidence>
<gene>
    <name evidence="10" type="primary">thiI</name>
    <name evidence="13" type="ORF">A2682_03980</name>
</gene>
<evidence type="ECO:0000256" key="1">
    <source>
        <dbReference type="ARBA" id="ARBA00022490"/>
    </source>
</evidence>
<keyword evidence="7 10" id="KW-0784">Thiamine biosynthesis</keyword>
<comment type="function">
    <text evidence="10">Catalyzes the ATP-dependent transfer of a sulfur to tRNA to produce 4-thiouridine in position 8 of tRNAs, which functions as a near-UV photosensor. Also catalyzes the transfer of sulfur to the sulfur carrier protein ThiS, forming ThiS-thiocarboxylate. This is a step in the synthesis of thiazole, in the thiamine biosynthesis pathway. The sulfur is donated as persulfide by IscS.</text>
</comment>
<dbReference type="PROSITE" id="PS51165">
    <property type="entry name" value="THUMP"/>
    <property type="match status" value="1"/>
</dbReference>
<dbReference type="SUPFAM" id="SSF52402">
    <property type="entry name" value="Adenine nucleotide alpha hydrolases-like"/>
    <property type="match status" value="1"/>
</dbReference>
<dbReference type="InterPro" id="IPR049962">
    <property type="entry name" value="THUMP_ThiI"/>
</dbReference>
<evidence type="ECO:0000256" key="2">
    <source>
        <dbReference type="ARBA" id="ARBA00022555"/>
    </source>
</evidence>